<dbReference type="OrthoDB" id="8607132at2"/>
<keyword evidence="3" id="KW-1185">Reference proteome</keyword>
<organism evidence="2 3">
    <name type="scientific">Verminephrobacter eiseniae (strain EF01-2)</name>
    <dbReference type="NCBI Taxonomy" id="391735"/>
    <lineage>
        <taxon>Bacteria</taxon>
        <taxon>Pseudomonadati</taxon>
        <taxon>Pseudomonadota</taxon>
        <taxon>Betaproteobacteria</taxon>
        <taxon>Burkholderiales</taxon>
        <taxon>Comamonadaceae</taxon>
        <taxon>Verminephrobacter</taxon>
    </lineage>
</organism>
<proteinExistence type="inferred from homology"/>
<dbReference type="KEGG" id="vei:Veis_4781"/>
<gene>
    <name evidence="2" type="ordered locus">Veis_4781</name>
</gene>
<dbReference type="STRING" id="391735.Veis_4781"/>
<dbReference type="AlphaFoldDB" id="A1WS66"/>
<reference evidence="3" key="1">
    <citation type="submission" date="2006-12" db="EMBL/GenBank/DDBJ databases">
        <title>Complete sequence of chromosome 1 of Verminephrobacter eiseniae EF01-2.</title>
        <authorList>
            <person name="Copeland A."/>
            <person name="Lucas S."/>
            <person name="Lapidus A."/>
            <person name="Barry K."/>
            <person name="Detter J.C."/>
            <person name="Glavina del Rio T."/>
            <person name="Dalin E."/>
            <person name="Tice H."/>
            <person name="Pitluck S."/>
            <person name="Chertkov O."/>
            <person name="Brettin T."/>
            <person name="Bruce D."/>
            <person name="Han C."/>
            <person name="Tapia R."/>
            <person name="Gilna P."/>
            <person name="Schmutz J."/>
            <person name="Larimer F."/>
            <person name="Land M."/>
            <person name="Hauser L."/>
            <person name="Kyrpides N."/>
            <person name="Kim E."/>
            <person name="Stahl D."/>
            <person name="Richardson P."/>
        </authorList>
    </citation>
    <scope>NUCLEOTIDE SEQUENCE [LARGE SCALE GENOMIC DNA]</scope>
    <source>
        <strain evidence="3">EF01-2</strain>
    </source>
</reference>
<dbReference type="HOGENOM" id="CLU_091705_4_0_4"/>
<evidence type="ECO:0000313" key="2">
    <source>
        <dbReference type="EMBL" id="ABM60473.1"/>
    </source>
</evidence>
<name>A1WS66_VEREI</name>
<dbReference type="SUPFAM" id="SSF54523">
    <property type="entry name" value="Pili subunits"/>
    <property type="match status" value="1"/>
</dbReference>
<protein>
    <submittedName>
        <fullName evidence="2">Tfp pilus assembly protein</fullName>
    </submittedName>
</protein>
<sequence>MIVVAVIGILASVALPTYQDYTKRARVSEGILAGSACRTTITEVIQSAASNAVIGDNGWGCEISDVSSTKYVKSVATSASNAGNAGGGRVTVTMRNLGTAIDDKTIILSPCAASDQTTFTTCLQPALGTNVVAWLCGPGITNGIPTKYLPGSCRAPAST</sequence>
<comment type="similarity">
    <text evidence="1">Belongs to the N-Me-Phe pilin family.</text>
</comment>
<dbReference type="InterPro" id="IPR045584">
    <property type="entry name" value="Pilin-like"/>
</dbReference>
<accession>A1WS66</accession>
<dbReference type="Gene3D" id="3.30.700.10">
    <property type="entry name" value="Glycoprotein, Type 4 Pilin"/>
    <property type="match status" value="1"/>
</dbReference>
<dbReference type="InterPro" id="IPR001082">
    <property type="entry name" value="Pilin"/>
</dbReference>
<dbReference type="Pfam" id="PF00114">
    <property type="entry name" value="Pilin"/>
    <property type="match status" value="1"/>
</dbReference>
<dbReference type="eggNOG" id="COG4969">
    <property type="taxonomic scope" value="Bacteria"/>
</dbReference>
<dbReference type="GO" id="GO:0009289">
    <property type="term" value="C:pilus"/>
    <property type="evidence" value="ECO:0007669"/>
    <property type="project" value="InterPro"/>
</dbReference>
<dbReference type="Proteomes" id="UP000000374">
    <property type="component" value="Chromosome"/>
</dbReference>
<dbReference type="EMBL" id="CP000542">
    <property type="protein sequence ID" value="ABM60473.1"/>
    <property type="molecule type" value="Genomic_DNA"/>
</dbReference>
<evidence type="ECO:0000313" key="3">
    <source>
        <dbReference type="Proteomes" id="UP000000374"/>
    </source>
</evidence>
<evidence type="ECO:0000256" key="1">
    <source>
        <dbReference type="ARBA" id="ARBA00005233"/>
    </source>
</evidence>
<dbReference type="GO" id="GO:0007155">
    <property type="term" value="P:cell adhesion"/>
    <property type="evidence" value="ECO:0007669"/>
    <property type="project" value="InterPro"/>
</dbReference>